<dbReference type="InterPro" id="IPR022643">
    <property type="entry name" value="De-COase2_C"/>
</dbReference>
<dbReference type="Gene3D" id="2.40.37.10">
    <property type="entry name" value="Lyase, Ornithine Decarboxylase, Chain A, domain 1"/>
    <property type="match status" value="1"/>
</dbReference>
<dbReference type="InterPro" id="IPR002433">
    <property type="entry name" value="Orn_de-COase"/>
</dbReference>
<dbReference type="PRINTS" id="PR01182">
    <property type="entry name" value="ORNDCRBXLASE"/>
</dbReference>
<dbReference type="GO" id="GO:0009089">
    <property type="term" value="P:lysine biosynthetic process via diaminopimelate"/>
    <property type="evidence" value="ECO:0007669"/>
    <property type="project" value="TreeGrafter"/>
</dbReference>
<accession>I1DV22</accession>
<dbReference type="EC" id="4.1.1.20" evidence="7"/>
<evidence type="ECO:0000256" key="2">
    <source>
        <dbReference type="ARBA" id="ARBA00022898"/>
    </source>
</evidence>
<comment type="similarity">
    <text evidence="4">Belongs to the Orn/Lys/Arg decarboxylase class-II family.</text>
</comment>
<organism evidence="7 8">
    <name type="scientific">Rheinheimera nanhaiensis E407-8</name>
    <dbReference type="NCBI Taxonomy" id="562729"/>
    <lineage>
        <taxon>Bacteria</taxon>
        <taxon>Pseudomonadati</taxon>
        <taxon>Pseudomonadota</taxon>
        <taxon>Gammaproteobacteria</taxon>
        <taxon>Chromatiales</taxon>
        <taxon>Chromatiaceae</taxon>
        <taxon>Rheinheimera</taxon>
    </lineage>
</organism>
<feature type="domain" description="Orn/DAP/Arg decarboxylase 2 N-terminal" evidence="6">
    <location>
        <begin position="48"/>
        <end position="295"/>
    </location>
</feature>
<comment type="caution">
    <text evidence="7">The sequence shown here is derived from an EMBL/GenBank/DDBJ whole genome shotgun (WGS) entry which is preliminary data.</text>
</comment>
<dbReference type="InterPro" id="IPR009006">
    <property type="entry name" value="Ala_racemase/Decarboxylase_C"/>
</dbReference>
<evidence type="ECO:0000313" key="8">
    <source>
        <dbReference type="Proteomes" id="UP000004374"/>
    </source>
</evidence>
<dbReference type="SUPFAM" id="SSF51419">
    <property type="entry name" value="PLP-binding barrel"/>
    <property type="match status" value="1"/>
</dbReference>
<feature type="domain" description="Orn/DAP/Arg decarboxylase 2 C-terminal" evidence="5">
    <location>
        <begin position="41"/>
        <end position="390"/>
    </location>
</feature>
<evidence type="ECO:0000256" key="1">
    <source>
        <dbReference type="ARBA" id="ARBA00001933"/>
    </source>
</evidence>
<dbReference type="PANTHER" id="PTHR43727:SF2">
    <property type="entry name" value="GROUP IV DECARBOXYLASE"/>
    <property type="match status" value="1"/>
</dbReference>
<dbReference type="InterPro" id="IPR000183">
    <property type="entry name" value="Orn/DAP/Arg_de-COase"/>
</dbReference>
<keyword evidence="2 3" id="KW-0663">Pyridoxal phosphate</keyword>
<comment type="cofactor">
    <cofactor evidence="1 3">
        <name>pyridoxal 5'-phosphate</name>
        <dbReference type="ChEBI" id="CHEBI:597326"/>
    </cofactor>
</comment>
<evidence type="ECO:0000259" key="6">
    <source>
        <dbReference type="Pfam" id="PF02784"/>
    </source>
</evidence>
<protein>
    <submittedName>
        <fullName evidence="7">Diaminopimelate decarboxylase</fullName>
        <ecNumber evidence="7">4.1.1.20</ecNumber>
    </submittedName>
</protein>
<dbReference type="CDD" id="cd06839">
    <property type="entry name" value="PLPDE_III_Btrk_like"/>
    <property type="match status" value="1"/>
</dbReference>
<dbReference type="NCBIfam" id="TIGR03099">
    <property type="entry name" value="dCO2ase_PEP1"/>
    <property type="match status" value="1"/>
</dbReference>
<dbReference type="Proteomes" id="UP000004374">
    <property type="component" value="Unassembled WGS sequence"/>
</dbReference>
<feature type="modified residue" description="N6-(pyridoxal phosphate)lysine" evidence="3">
    <location>
        <position position="71"/>
    </location>
</feature>
<dbReference type="GO" id="GO:0008836">
    <property type="term" value="F:diaminopimelate decarboxylase activity"/>
    <property type="evidence" value="ECO:0007669"/>
    <property type="project" value="UniProtKB-EC"/>
</dbReference>
<dbReference type="Pfam" id="PF00278">
    <property type="entry name" value="Orn_DAP_Arg_deC"/>
    <property type="match status" value="1"/>
</dbReference>
<dbReference type="Pfam" id="PF02784">
    <property type="entry name" value="Orn_Arg_deC_N"/>
    <property type="match status" value="1"/>
</dbReference>
<dbReference type="PROSITE" id="PS00879">
    <property type="entry name" value="ODR_DC_2_2"/>
    <property type="match status" value="1"/>
</dbReference>
<dbReference type="InterPro" id="IPR022657">
    <property type="entry name" value="De-COase2_CS"/>
</dbReference>
<dbReference type="SUPFAM" id="SSF50621">
    <property type="entry name" value="Alanine racemase C-terminal domain-like"/>
    <property type="match status" value="1"/>
</dbReference>
<evidence type="ECO:0000313" key="7">
    <source>
        <dbReference type="EMBL" id="GAB57900.1"/>
    </source>
</evidence>
<dbReference type="PRINTS" id="PR01179">
    <property type="entry name" value="ODADCRBXLASE"/>
</dbReference>
<dbReference type="PANTHER" id="PTHR43727">
    <property type="entry name" value="DIAMINOPIMELATE DECARBOXYLASE"/>
    <property type="match status" value="1"/>
</dbReference>
<dbReference type="RefSeq" id="WP_008219098.1">
    <property type="nucleotide sequence ID" value="NZ_BAFK01000004.1"/>
</dbReference>
<dbReference type="GO" id="GO:0006596">
    <property type="term" value="P:polyamine biosynthetic process"/>
    <property type="evidence" value="ECO:0007669"/>
    <property type="project" value="InterPro"/>
</dbReference>
<dbReference type="Gene3D" id="3.20.20.10">
    <property type="entry name" value="Alanine racemase"/>
    <property type="match status" value="1"/>
</dbReference>
<name>I1DV22_9GAMM</name>
<sequence>MSQSSAPAHEQMSQFKQHSNAMLIGGYTLSELSTLLGKDVFYAYDRAVINQQVARFRAAVPARIKLHYAIKANPYWPVLQHLKPLVDGFDVASQKEMLLALQAGMAAHDISFAGPGKTDAELTAAICAGVTLNVESEGELQRLCQLGQQLKRRPQVALRVNPAFELKASGMKMAGGAKPFGIDEEQVLLLLAKIADMPVNLRGFHIFCGSQNLKPEALIEAHQLTFALAAKLVAASPYKPDLINLGGGFGIPYFAGEKRLDLTEVSASLKHLLQQYDDALSDIELVIELGRFLVAEAGVYACKVVDKKVSRGTTYLVCNGGLHHHLANSGNFGQVIRKNYPVAIGNKLSSDTTEQVTIVGPLCTPLDILADRVELPKAGVGDWVVVYQSGAYGPTASPQDFLGHPAVVEILV</sequence>
<keyword evidence="8" id="KW-1185">Reference proteome</keyword>
<evidence type="ECO:0000256" key="4">
    <source>
        <dbReference type="RuleBase" id="RU003737"/>
    </source>
</evidence>
<dbReference type="OrthoDB" id="9802147at2"/>
<dbReference type="STRING" id="562729.RNAN_0870"/>
<proteinExistence type="inferred from homology"/>
<keyword evidence="7" id="KW-0456">Lyase</keyword>
<reference evidence="7 8" key="1">
    <citation type="journal article" date="2012" name="J. Bacteriol.">
        <title>Genome Sequence of the Protease-Producing Bacterium Rheinheimera nanhaiensis E407-8T, Isolated from Deep-Sea Sediment of the South China Sea.</title>
        <authorList>
            <person name="Zhang X.-Y."/>
            <person name="Zhang Y.-J."/>
            <person name="Qin Q.-L."/>
            <person name="Xie B.-B."/>
            <person name="Chen X.-L."/>
            <person name="Zhou B.-C."/>
            <person name="Zhang Y.-Z."/>
        </authorList>
    </citation>
    <scope>NUCLEOTIDE SEQUENCE [LARGE SCALE GENOMIC DNA]</scope>
    <source>
        <strain evidence="7 8">E407-8</strain>
    </source>
</reference>
<dbReference type="InterPro" id="IPR029066">
    <property type="entry name" value="PLP-binding_barrel"/>
</dbReference>
<gene>
    <name evidence="7" type="primary">lysA</name>
    <name evidence="7" type="ORF">RNAN_0870</name>
</gene>
<dbReference type="AlphaFoldDB" id="I1DV22"/>
<dbReference type="InterPro" id="IPR017530">
    <property type="entry name" value="DCO2ase_PEP1"/>
</dbReference>
<evidence type="ECO:0000256" key="3">
    <source>
        <dbReference type="PIRSR" id="PIRSR600183-50"/>
    </source>
</evidence>
<evidence type="ECO:0000259" key="5">
    <source>
        <dbReference type="Pfam" id="PF00278"/>
    </source>
</evidence>
<feature type="active site" description="Proton donor" evidence="3">
    <location>
        <position position="363"/>
    </location>
</feature>
<dbReference type="InterPro" id="IPR022644">
    <property type="entry name" value="De-COase2_N"/>
</dbReference>
<dbReference type="EMBL" id="BAFK01000004">
    <property type="protein sequence ID" value="GAB57900.1"/>
    <property type="molecule type" value="Genomic_DNA"/>
</dbReference>